<dbReference type="AlphaFoldDB" id="S4PF39"/>
<organism evidence="1">
    <name type="scientific">Pararge aegeria</name>
    <name type="common">speckled wood butterfly</name>
    <dbReference type="NCBI Taxonomy" id="116150"/>
    <lineage>
        <taxon>Eukaryota</taxon>
        <taxon>Metazoa</taxon>
        <taxon>Ecdysozoa</taxon>
        <taxon>Arthropoda</taxon>
        <taxon>Hexapoda</taxon>
        <taxon>Insecta</taxon>
        <taxon>Pterygota</taxon>
        <taxon>Neoptera</taxon>
        <taxon>Endopterygota</taxon>
        <taxon>Lepidoptera</taxon>
        <taxon>Glossata</taxon>
        <taxon>Ditrysia</taxon>
        <taxon>Papilionoidea</taxon>
        <taxon>Nymphalidae</taxon>
        <taxon>Satyrinae</taxon>
        <taxon>Satyrini</taxon>
        <taxon>Parargina</taxon>
        <taxon>Pararge</taxon>
    </lineage>
</organism>
<feature type="non-terminal residue" evidence="1">
    <location>
        <position position="77"/>
    </location>
</feature>
<dbReference type="EMBL" id="GAIX01003006">
    <property type="protein sequence ID" value="JAA89554.1"/>
    <property type="molecule type" value="Transcribed_RNA"/>
</dbReference>
<reference evidence="1" key="2">
    <citation type="submission" date="2013-05" db="EMBL/GenBank/DDBJ databases">
        <authorList>
            <person name="Carter J.-M."/>
            <person name="Baker S.C."/>
            <person name="Pink R."/>
            <person name="Carter D.R.F."/>
            <person name="Collins A."/>
            <person name="Tomlin J."/>
            <person name="Gibbs M."/>
            <person name="Breuker C.J."/>
        </authorList>
    </citation>
    <scope>NUCLEOTIDE SEQUENCE</scope>
    <source>
        <tissue evidence="1">Ovary</tissue>
    </source>
</reference>
<proteinExistence type="predicted"/>
<reference evidence="1" key="1">
    <citation type="journal article" date="2013" name="BMC Genomics">
        <title>Unscrambling butterfly oogenesis.</title>
        <authorList>
            <person name="Carter J.M."/>
            <person name="Baker S.C."/>
            <person name="Pink R."/>
            <person name="Carter D.R."/>
            <person name="Collins A."/>
            <person name="Tomlin J."/>
            <person name="Gibbs M."/>
            <person name="Breuker C.J."/>
        </authorList>
    </citation>
    <scope>NUCLEOTIDE SEQUENCE</scope>
    <source>
        <tissue evidence="1">Ovary</tissue>
    </source>
</reference>
<sequence>MRRQMSTPVRPGEMPESFLLPGEWCCKWVNGQPVGTVSEIEGDPTTDANNKMVLPRRSVQVEDKRLPEGWTKHMVRR</sequence>
<accession>S4PF39</accession>
<protein>
    <submittedName>
        <fullName evidence="1">Phd finger domain-containing protein</fullName>
    </submittedName>
</protein>
<evidence type="ECO:0000313" key="1">
    <source>
        <dbReference type="EMBL" id="JAA89554.1"/>
    </source>
</evidence>
<name>S4PF39_9NEOP</name>